<dbReference type="EMBL" id="JARKIE010000117">
    <property type="protein sequence ID" value="KAJ7681483.1"/>
    <property type="molecule type" value="Genomic_DNA"/>
</dbReference>
<evidence type="ECO:0000256" key="3">
    <source>
        <dbReference type="ARBA" id="ARBA00022801"/>
    </source>
</evidence>
<dbReference type="InterPro" id="IPR000639">
    <property type="entry name" value="Epox_hydrolase-like"/>
</dbReference>
<dbReference type="Pfam" id="PF06441">
    <property type="entry name" value="EHN"/>
    <property type="match status" value="1"/>
</dbReference>
<keyword evidence="2" id="KW-0058">Aromatic hydrocarbons catabolism</keyword>
<dbReference type="PANTHER" id="PTHR21661:SF35">
    <property type="entry name" value="EPOXIDE HYDROLASE"/>
    <property type="match status" value="1"/>
</dbReference>
<protein>
    <submittedName>
        <fullName evidence="5">Alpha/Beta hydrolase protein</fullName>
    </submittedName>
</protein>
<evidence type="ECO:0000313" key="5">
    <source>
        <dbReference type="EMBL" id="KAJ7681483.1"/>
    </source>
</evidence>
<proteinExistence type="inferred from homology"/>
<dbReference type="InterPro" id="IPR010497">
    <property type="entry name" value="Epoxide_hydro_N"/>
</dbReference>
<dbReference type="GO" id="GO:0097176">
    <property type="term" value="P:epoxide metabolic process"/>
    <property type="evidence" value="ECO:0007669"/>
    <property type="project" value="TreeGrafter"/>
</dbReference>
<dbReference type="PANTHER" id="PTHR21661">
    <property type="entry name" value="EPOXIDE HYDROLASE 1-RELATED"/>
    <property type="match status" value="1"/>
</dbReference>
<accession>A0AAD7D6D7</accession>
<reference evidence="5" key="1">
    <citation type="submission" date="2023-03" db="EMBL/GenBank/DDBJ databases">
        <title>Massive genome expansion in bonnet fungi (Mycena s.s.) driven by repeated elements and novel gene families across ecological guilds.</title>
        <authorList>
            <consortium name="Lawrence Berkeley National Laboratory"/>
            <person name="Harder C.B."/>
            <person name="Miyauchi S."/>
            <person name="Viragh M."/>
            <person name="Kuo A."/>
            <person name="Thoen E."/>
            <person name="Andreopoulos B."/>
            <person name="Lu D."/>
            <person name="Skrede I."/>
            <person name="Drula E."/>
            <person name="Henrissat B."/>
            <person name="Morin E."/>
            <person name="Kohler A."/>
            <person name="Barry K."/>
            <person name="LaButti K."/>
            <person name="Morin E."/>
            <person name="Salamov A."/>
            <person name="Lipzen A."/>
            <person name="Mereny Z."/>
            <person name="Hegedus B."/>
            <person name="Baldrian P."/>
            <person name="Stursova M."/>
            <person name="Weitz H."/>
            <person name="Taylor A."/>
            <person name="Grigoriev I.V."/>
            <person name="Nagy L.G."/>
            <person name="Martin F."/>
            <person name="Kauserud H."/>
        </authorList>
    </citation>
    <scope>NUCLEOTIDE SEQUENCE</scope>
    <source>
        <strain evidence="5">CBHHK067</strain>
    </source>
</reference>
<dbReference type="AlphaFoldDB" id="A0AAD7D6D7"/>
<dbReference type="InterPro" id="IPR029058">
    <property type="entry name" value="AB_hydrolase_fold"/>
</dbReference>
<name>A0AAD7D6D7_MYCRO</name>
<comment type="caution">
    <text evidence="5">The sequence shown here is derived from an EMBL/GenBank/DDBJ whole genome shotgun (WGS) entry which is preliminary data.</text>
</comment>
<dbReference type="InterPro" id="IPR016292">
    <property type="entry name" value="Epoxide_hydrolase"/>
</dbReference>
<evidence type="ECO:0000256" key="2">
    <source>
        <dbReference type="ARBA" id="ARBA00022797"/>
    </source>
</evidence>
<dbReference type="GO" id="GO:0004301">
    <property type="term" value="F:epoxide hydrolase activity"/>
    <property type="evidence" value="ECO:0007669"/>
    <property type="project" value="TreeGrafter"/>
</dbReference>
<evidence type="ECO:0000259" key="4">
    <source>
        <dbReference type="Pfam" id="PF06441"/>
    </source>
</evidence>
<dbReference type="Gene3D" id="3.40.50.1820">
    <property type="entry name" value="alpha/beta hydrolase"/>
    <property type="match status" value="1"/>
</dbReference>
<evidence type="ECO:0000313" key="6">
    <source>
        <dbReference type="Proteomes" id="UP001221757"/>
    </source>
</evidence>
<keyword evidence="6" id="KW-1185">Reference proteome</keyword>
<keyword evidence="3 5" id="KW-0378">Hydrolase</keyword>
<gene>
    <name evidence="5" type="ORF">B0H17DRAFT_1138381</name>
</gene>
<feature type="domain" description="Epoxide hydrolase N-terminal" evidence="4">
    <location>
        <begin position="4"/>
        <end position="113"/>
    </location>
</feature>
<sequence length="414" mass="45910">MSESPFKISVPDANLDRLQQKLKLTTLPDELEGAGWDYGVPLADVKRLVARWSDGYDWRHHEALLNAELPQFTRAISVEGHGTLAIHYVHQRSEAAGAIPLLFVHGWPGSFLEARKIVPLLSEKSADHPSFHVVVLGLPGYGFSEGPSTKGFDMAQYAEARSSDFIFNDTIINDGLAGLIRASISVTQGGDWGFPITRTIALIYGEKHSKAWHTNLVLGAPPADQPNAEITPKEQAALARTEWFRSRGSGYLSEQSTQPQTLGYSLADSPVGLLAWIYEKLVLWTDKYSWDDDEGILKLDRSTFSYYRLLAVLTWVSIFWFSRAGPAASVRIYFEAGNRDIWKAMAVGPEVKPTIPLGLSHFPNDVMVFPKRRTRERGAFAAYEKPNELVGDLRKMFGKDGPAFGAVPGQLGYS</sequence>
<dbReference type="PIRSF" id="PIRSF001112">
    <property type="entry name" value="Epoxide_hydrolase"/>
    <property type="match status" value="1"/>
</dbReference>
<organism evidence="5 6">
    <name type="scientific">Mycena rosella</name>
    <name type="common">Pink bonnet</name>
    <name type="synonym">Agaricus rosellus</name>
    <dbReference type="NCBI Taxonomy" id="1033263"/>
    <lineage>
        <taxon>Eukaryota</taxon>
        <taxon>Fungi</taxon>
        <taxon>Dikarya</taxon>
        <taxon>Basidiomycota</taxon>
        <taxon>Agaricomycotina</taxon>
        <taxon>Agaricomycetes</taxon>
        <taxon>Agaricomycetidae</taxon>
        <taxon>Agaricales</taxon>
        <taxon>Marasmiineae</taxon>
        <taxon>Mycenaceae</taxon>
        <taxon>Mycena</taxon>
    </lineage>
</organism>
<dbReference type="SUPFAM" id="SSF53474">
    <property type="entry name" value="alpha/beta-Hydrolases"/>
    <property type="match status" value="1"/>
</dbReference>
<dbReference type="PRINTS" id="PR00412">
    <property type="entry name" value="EPOXHYDRLASE"/>
</dbReference>
<comment type="similarity">
    <text evidence="1">Belongs to the peptidase S33 family.</text>
</comment>
<dbReference type="Proteomes" id="UP001221757">
    <property type="component" value="Unassembled WGS sequence"/>
</dbReference>
<evidence type="ECO:0000256" key="1">
    <source>
        <dbReference type="ARBA" id="ARBA00010088"/>
    </source>
</evidence>